<feature type="domain" description="CBM21" evidence="3">
    <location>
        <begin position="194"/>
        <end position="307"/>
    </location>
</feature>
<feature type="region of interest" description="Disordered" evidence="1">
    <location>
        <begin position="29"/>
        <end position="48"/>
    </location>
</feature>
<dbReference type="Proteomes" id="UP000327493">
    <property type="component" value="Chromosome 4"/>
</dbReference>
<feature type="region of interest" description="Disordered" evidence="1">
    <location>
        <begin position="62"/>
        <end position="118"/>
    </location>
</feature>
<organism evidence="4 5">
    <name type="scientific">Etheostoma spectabile</name>
    <name type="common">orangethroat darter</name>
    <dbReference type="NCBI Taxonomy" id="54343"/>
    <lineage>
        <taxon>Eukaryota</taxon>
        <taxon>Metazoa</taxon>
        <taxon>Chordata</taxon>
        <taxon>Craniata</taxon>
        <taxon>Vertebrata</taxon>
        <taxon>Euteleostomi</taxon>
        <taxon>Actinopterygii</taxon>
        <taxon>Neopterygii</taxon>
        <taxon>Teleostei</taxon>
        <taxon>Neoteleostei</taxon>
        <taxon>Acanthomorphata</taxon>
        <taxon>Eupercaria</taxon>
        <taxon>Perciformes</taxon>
        <taxon>Percoidei</taxon>
        <taxon>Percidae</taxon>
        <taxon>Etheostomatinae</taxon>
        <taxon>Etheostoma</taxon>
    </lineage>
</organism>
<dbReference type="Pfam" id="PF03370">
    <property type="entry name" value="CBM_21"/>
    <property type="match status" value="1"/>
</dbReference>
<dbReference type="InterPro" id="IPR050782">
    <property type="entry name" value="PP1_regulatory_subunit_3"/>
</dbReference>
<evidence type="ECO:0000259" key="3">
    <source>
        <dbReference type="PROSITE" id="PS51159"/>
    </source>
</evidence>
<feature type="compositionally biased region" description="Polar residues" evidence="1">
    <location>
        <begin position="30"/>
        <end position="48"/>
    </location>
</feature>
<evidence type="ECO:0000313" key="4">
    <source>
        <dbReference type="EMBL" id="KAA8593539.1"/>
    </source>
</evidence>
<dbReference type="PROSITE" id="PS51159">
    <property type="entry name" value="CBM21"/>
    <property type="match status" value="1"/>
</dbReference>
<reference evidence="4 5" key="1">
    <citation type="submission" date="2019-08" db="EMBL/GenBank/DDBJ databases">
        <title>A chromosome-level genome assembly, high-density linkage maps, and genome scans reveal the genomic architecture of hybrid incompatibilities underlying speciation via character displacement in darters (Percidae: Etheostominae).</title>
        <authorList>
            <person name="Moran R.L."/>
            <person name="Catchen J.M."/>
            <person name="Fuller R.C."/>
        </authorList>
    </citation>
    <scope>NUCLEOTIDE SEQUENCE [LARGE SCALE GENOMIC DNA]</scope>
    <source>
        <strain evidence="4">EspeVRDwgs_2016</strain>
        <tissue evidence="4">Muscle</tissue>
    </source>
</reference>
<protein>
    <recommendedName>
        <fullName evidence="3">CBM21 domain-containing protein</fullName>
    </recommendedName>
</protein>
<feature type="compositionally biased region" description="Pro residues" evidence="1">
    <location>
        <begin position="66"/>
        <end position="83"/>
    </location>
</feature>
<keyword evidence="5" id="KW-1185">Reference proteome</keyword>
<feature type="signal peptide" evidence="2">
    <location>
        <begin position="1"/>
        <end position="17"/>
    </location>
</feature>
<dbReference type="Gene3D" id="2.60.40.2440">
    <property type="entry name" value="Carbohydrate binding type-21 domain"/>
    <property type="match status" value="1"/>
</dbReference>
<dbReference type="EMBL" id="VOFY01000004">
    <property type="protein sequence ID" value="KAA8593539.1"/>
    <property type="molecule type" value="Genomic_DNA"/>
</dbReference>
<evidence type="ECO:0000256" key="2">
    <source>
        <dbReference type="SAM" id="SignalP"/>
    </source>
</evidence>
<dbReference type="GO" id="GO:2001069">
    <property type="term" value="F:glycogen binding"/>
    <property type="evidence" value="ECO:0007669"/>
    <property type="project" value="TreeGrafter"/>
</dbReference>
<dbReference type="GO" id="GO:0000164">
    <property type="term" value="C:protein phosphatase type 1 complex"/>
    <property type="evidence" value="ECO:0007669"/>
    <property type="project" value="TreeGrafter"/>
</dbReference>
<dbReference type="GO" id="GO:0008157">
    <property type="term" value="F:protein phosphatase 1 binding"/>
    <property type="evidence" value="ECO:0007669"/>
    <property type="project" value="TreeGrafter"/>
</dbReference>
<evidence type="ECO:0000256" key="1">
    <source>
        <dbReference type="SAM" id="MobiDB-lite"/>
    </source>
</evidence>
<gene>
    <name evidence="4" type="ORF">FQN60_009655</name>
</gene>
<keyword evidence="2" id="KW-0732">Signal</keyword>
<evidence type="ECO:0000313" key="5">
    <source>
        <dbReference type="Proteomes" id="UP000327493"/>
    </source>
</evidence>
<dbReference type="InterPro" id="IPR038175">
    <property type="entry name" value="CBM21_dom_sf"/>
</dbReference>
<dbReference type="InterPro" id="IPR005036">
    <property type="entry name" value="CBM21_dom"/>
</dbReference>
<dbReference type="GO" id="GO:0005979">
    <property type="term" value="P:regulation of glycogen biosynthetic process"/>
    <property type="evidence" value="ECO:0007669"/>
    <property type="project" value="TreeGrafter"/>
</dbReference>
<comment type="caution">
    <text evidence="4">The sequence shown here is derived from an EMBL/GenBank/DDBJ whole genome shotgun (WGS) entry which is preliminary data.</text>
</comment>
<feature type="non-terminal residue" evidence="4">
    <location>
        <position position="383"/>
    </location>
</feature>
<dbReference type="PANTHER" id="PTHR12307:SF4">
    <property type="entry name" value="PROTEIN PHOSPHATASE 1 REGULATORY SUBUNIT 3D"/>
    <property type="match status" value="1"/>
</dbReference>
<dbReference type="PANTHER" id="PTHR12307">
    <property type="entry name" value="PROTEIN PHOSPHATASE 1 REGULATORY SUBUNIT"/>
    <property type="match status" value="1"/>
</dbReference>
<accession>A0A5J5DJX7</accession>
<dbReference type="AlphaFoldDB" id="A0A5J5DJX7"/>
<sequence>MELLLLLLLHPVRTTNAAESPQGVCDVTDMASSGEKSGTQPRFISGSSNVCTTRTTTIRLRDIYDPKPPPPKAPVRIRPPSPRTPSVKELNLKHSFPSDPPTKTIMRKRAQSLPSSAERKRELRSLQVRFVDSLGLELEDVKVFKAQEHPLIPQHVMFRLLMSSELAFGKSLELSLPYFKPCFPENMGAQTDFMKRLCAQSVCLEQVLCSEQGITGTTQVLNLAYEKDVTVHYSFTNWKTHTETTASWVSSGNRGKCDAPETDIFRFRLPVPPFILQPGAILEFAICYHVKGCNYWDNNNGNNYKLSCHSYKLRDTRKPGYPPHAHESIPCSSHTAPQVTRLFWTGLATITSRQIAARFITPDSEWSWEYSVILTVAAVCSST</sequence>
<feature type="chain" id="PRO_5023924724" description="CBM21 domain-containing protein" evidence="2">
    <location>
        <begin position="18"/>
        <end position="383"/>
    </location>
</feature>
<name>A0A5J5DJX7_9PERO</name>
<proteinExistence type="predicted"/>